<protein>
    <submittedName>
        <fullName evidence="1">Uncharacterized protein</fullName>
    </submittedName>
</protein>
<accession>A0A7C3PGF3</accession>
<proteinExistence type="predicted"/>
<comment type="caution">
    <text evidence="1">The sequence shown here is derived from an EMBL/GenBank/DDBJ whole genome shotgun (WGS) entry which is preliminary data.</text>
</comment>
<dbReference type="AlphaFoldDB" id="A0A7C3PGF3"/>
<name>A0A7C3PGF3_9CYAN</name>
<sequence>MQVAGVERPPSQKTQRLPFQKKHLIFESPKSYEKRILRYDPKTGKPIYYDPKPRVILLDAKSGKYAFKWIGYDGKEKTIIFQRADAIDAIISASTSKIASGRYLYIYNIENLPSSGQYLSGFAVQTHTSDVSPIRMSSGYIGKMSKNKEMKDGNWIYFGSSYIKLVAVPGRNIEFRLESSAPPGLVECRIHAGDLGLKGVGEEMPQELENILPYYQDWPSGYTIGPIDNLKTLSPSERAKYILGLLPQFQRLGWITGDARRWYEQNLMADNLENIYKRADQDLKTGDITTEVFAIIQGMRH</sequence>
<dbReference type="EMBL" id="DSRU01000266">
    <property type="protein sequence ID" value="HFM99693.1"/>
    <property type="molecule type" value="Genomic_DNA"/>
</dbReference>
<organism evidence="1">
    <name type="scientific">Oscillatoriales cyanobacterium SpSt-418</name>
    <dbReference type="NCBI Taxonomy" id="2282169"/>
    <lineage>
        <taxon>Bacteria</taxon>
        <taxon>Bacillati</taxon>
        <taxon>Cyanobacteriota</taxon>
        <taxon>Cyanophyceae</taxon>
        <taxon>Oscillatoriophycideae</taxon>
        <taxon>Oscillatoriales</taxon>
    </lineage>
</organism>
<evidence type="ECO:0000313" key="1">
    <source>
        <dbReference type="EMBL" id="HFM99693.1"/>
    </source>
</evidence>
<reference evidence="1" key="1">
    <citation type="journal article" date="2020" name="mSystems">
        <title>Genome- and Community-Level Interaction Insights into Carbon Utilization and Element Cycling Functions of Hydrothermarchaeota in Hydrothermal Sediment.</title>
        <authorList>
            <person name="Zhou Z."/>
            <person name="Liu Y."/>
            <person name="Xu W."/>
            <person name="Pan J."/>
            <person name="Luo Z.H."/>
            <person name="Li M."/>
        </authorList>
    </citation>
    <scope>NUCLEOTIDE SEQUENCE [LARGE SCALE GENOMIC DNA]</scope>
    <source>
        <strain evidence="1">SpSt-418</strain>
    </source>
</reference>
<gene>
    <name evidence="1" type="ORF">ENR64_18435</name>
</gene>